<dbReference type="Proteomes" id="UP000680206">
    <property type="component" value="Unassembled WGS sequence"/>
</dbReference>
<keyword evidence="3" id="KW-1185">Reference proteome</keyword>
<evidence type="ECO:0000313" key="2">
    <source>
        <dbReference type="EMBL" id="MBO2461121.1"/>
    </source>
</evidence>
<sequence>MELTPEQRRDRARQAVQVSWQKTEDPAARTEPARAAALKRFENQVDPDRVLPEDERLRRANEAKRQFYKRLGKLSAAARRARREATRAAL</sequence>
<dbReference type="RefSeq" id="WP_208244482.1">
    <property type="nucleotide sequence ID" value="NZ_JAGEPF010000016.1"/>
</dbReference>
<proteinExistence type="predicted"/>
<gene>
    <name evidence="2" type="ORF">J4709_26410</name>
</gene>
<comment type="caution">
    <text evidence="2">The sequence shown here is derived from an EMBL/GenBank/DDBJ whole genome shotgun (WGS) entry which is preliminary data.</text>
</comment>
<feature type="compositionally biased region" description="Basic and acidic residues" evidence="1">
    <location>
        <begin position="1"/>
        <end position="13"/>
    </location>
</feature>
<protein>
    <submittedName>
        <fullName evidence="2">Uncharacterized protein</fullName>
    </submittedName>
</protein>
<organism evidence="2 3">
    <name type="scientific">Actinomadura violacea</name>
    <dbReference type="NCBI Taxonomy" id="2819934"/>
    <lineage>
        <taxon>Bacteria</taxon>
        <taxon>Bacillati</taxon>
        <taxon>Actinomycetota</taxon>
        <taxon>Actinomycetes</taxon>
        <taxon>Streptosporangiales</taxon>
        <taxon>Thermomonosporaceae</taxon>
        <taxon>Actinomadura</taxon>
    </lineage>
</organism>
<feature type="region of interest" description="Disordered" evidence="1">
    <location>
        <begin position="1"/>
        <end position="30"/>
    </location>
</feature>
<accession>A0ABS3RWV4</accession>
<evidence type="ECO:0000256" key="1">
    <source>
        <dbReference type="SAM" id="MobiDB-lite"/>
    </source>
</evidence>
<reference evidence="2 3" key="1">
    <citation type="submission" date="2021-03" db="EMBL/GenBank/DDBJ databases">
        <title>Actinomadura violae sp. nov., isolated from lichen in Thailand.</title>
        <authorList>
            <person name="Kanchanasin P."/>
            <person name="Saeng-In P."/>
            <person name="Phongsopitanun W."/>
            <person name="Yuki M."/>
            <person name="Kudo T."/>
            <person name="Ohkuma M."/>
            <person name="Tanasupawat S."/>
        </authorList>
    </citation>
    <scope>NUCLEOTIDE SEQUENCE [LARGE SCALE GENOMIC DNA]</scope>
    <source>
        <strain evidence="2 3">LCR2-06</strain>
    </source>
</reference>
<name>A0ABS3RWV4_9ACTN</name>
<evidence type="ECO:0000313" key="3">
    <source>
        <dbReference type="Proteomes" id="UP000680206"/>
    </source>
</evidence>
<dbReference type="EMBL" id="JAGEPF010000016">
    <property type="protein sequence ID" value="MBO2461121.1"/>
    <property type="molecule type" value="Genomic_DNA"/>
</dbReference>